<keyword evidence="4" id="KW-1185">Reference proteome</keyword>
<keyword evidence="2" id="KW-0812">Transmembrane</keyword>
<keyword evidence="2" id="KW-1133">Transmembrane helix</keyword>
<organism evidence="3 4">
    <name type="scientific">Nocardioides deserti</name>
    <dbReference type="NCBI Taxonomy" id="1588644"/>
    <lineage>
        <taxon>Bacteria</taxon>
        <taxon>Bacillati</taxon>
        <taxon>Actinomycetota</taxon>
        <taxon>Actinomycetes</taxon>
        <taxon>Propionibacteriales</taxon>
        <taxon>Nocardioidaceae</taxon>
        <taxon>Nocardioides</taxon>
    </lineage>
</organism>
<dbReference type="Proteomes" id="UP000604001">
    <property type="component" value="Unassembled WGS sequence"/>
</dbReference>
<dbReference type="RefSeq" id="WP_186344429.1">
    <property type="nucleotide sequence ID" value="NZ_BMMR01000001.1"/>
</dbReference>
<evidence type="ECO:0000313" key="3">
    <source>
        <dbReference type="EMBL" id="MBC2959185.1"/>
    </source>
</evidence>
<feature type="transmembrane region" description="Helical" evidence="2">
    <location>
        <begin position="12"/>
        <end position="31"/>
    </location>
</feature>
<proteinExistence type="predicted"/>
<sequence>MKLYADATPRFATQLALDALLVGWVVLWIWVGNTVHDGTMELAGPGERTAASATSLSESMGDAGRYLEDVPLVGGGIASPFEQASDASRALADAGESTVRAVERLAFWLGLSIAAIPILVVATRYVPGRVRFVREATAAQRYVDGPADLELFALRAMAHQPLSVLGRVTDDPVGAWRRGDAAVVERLARLELAQHGLRPPAPRRTSAPRIPPPPPHPPRGAGS</sequence>
<keyword evidence="2" id="KW-0472">Membrane</keyword>
<reference evidence="3 4" key="1">
    <citation type="submission" date="2020-08" db="EMBL/GenBank/DDBJ databases">
        <title>novel species in genus Nocardioides.</title>
        <authorList>
            <person name="Zhang G."/>
        </authorList>
    </citation>
    <scope>NUCLEOTIDE SEQUENCE [LARGE SCALE GENOMIC DNA]</scope>
    <source>
        <strain evidence="3 4">SC8A-24</strain>
    </source>
</reference>
<protein>
    <submittedName>
        <fullName evidence="3">Uncharacterized protein</fullName>
    </submittedName>
</protein>
<evidence type="ECO:0000256" key="1">
    <source>
        <dbReference type="SAM" id="MobiDB-lite"/>
    </source>
</evidence>
<comment type="caution">
    <text evidence="3">The sequence shown here is derived from an EMBL/GenBank/DDBJ whole genome shotgun (WGS) entry which is preliminary data.</text>
</comment>
<feature type="compositionally biased region" description="Pro residues" evidence="1">
    <location>
        <begin position="209"/>
        <end position="223"/>
    </location>
</feature>
<feature type="region of interest" description="Disordered" evidence="1">
    <location>
        <begin position="195"/>
        <end position="223"/>
    </location>
</feature>
<name>A0ABR6U4F8_9ACTN</name>
<gene>
    <name evidence="3" type="ORF">H7344_02595</name>
</gene>
<dbReference type="EMBL" id="JACMYC010000001">
    <property type="protein sequence ID" value="MBC2959185.1"/>
    <property type="molecule type" value="Genomic_DNA"/>
</dbReference>
<accession>A0ABR6U4F8</accession>
<evidence type="ECO:0000256" key="2">
    <source>
        <dbReference type="SAM" id="Phobius"/>
    </source>
</evidence>
<feature type="transmembrane region" description="Helical" evidence="2">
    <location>
        <begin position="105"/>
        <end position="126"/>
    </location>
</feature>
<evidence type="ECO:0000313" key="4">
    <source>
        <dbReference type="Proteomes" id="UP000604001"/>
    </source>
</evidence>